<proteinExistence type="predicted"/>
<evidence type="ECO:0000313" key="1">
    <source>
        <dbReference type="EMBL" id="QBR47740.1"/>
    </source>
</evidence>
<evidence type="ECO:0000313" key="2">
    <source>
        <dbReference type="Proteomes" id="UP000295756"/>
    </source>
</evidence>
<reference evidence="1 2" key="1">
    <citation type="submission" date="2019-03" db="EMBL/GenBank/DDBJ databases">
        <title>Complete Genome Sequence of Leuconostoc kimchii strain NKJ218 Isolated from Homemade Kimchi.</title>
        <authorList>
            <person name="Jung J.Y."/>
            <person name="Jin H.M."/>
            <person name="Jung J.-W."/>
            <person name="Lee S.-Y."/>
            <person name="Ryu B.-G."/>
            <person name="Han S.-S."/>
            <person name="Kang H.K."/>
            <person name="Choi H.W."/>
            <person name="Chung E.J."/>
            <person name="Choi K.-M."/>
        </authorList>
    </citation>
    <scope>NUCLEOTIDE SEQUENCE [LARGE SCALE GENOMIC DNA]</scope>
    <source>
        <strain evidence="1 2">NKJ218</strain>
    </source>
</reference>
<dbReference type="EMBL" id="CP037939">
    <property type="protein sequence ID" value="QBR47740.1"/>
    <property type="molecule type" value="Genomic_DNA"/>
</dbReference>
<dbReference type="Proteomes" id="UP000295756">
    <property type="component" value="Chromosome"/>
</dbReference>
<organism evidence="1 2">
    <name type="scientific">Leuconostoc kimchii</name>
    <dbReference type="NCBI Taxonomy" id="136609"/>
    <lineage>
        <taxon>Bacteria</taxon>
        <taxon>Bacillati</taxon>
        <taxon>Bacillota</taxon>
        <taxon>Bacilli</taxon>
        <taxon>Lactobacillales</taxon>
        <taxon>Lactobacillaceae</taxon>
        <taxon>Leuconostoc</taxon>
    </lineage>
</organism>
<accession>A0ABX5SNN1</accession>
<dbReference type="RefSeq" id="WP_013103981.1">
    <property type="nucleotide sequence ID" value="NZ_CP037939.1"/>
</dbReference>
<gene>
    <name evidence="1" type="ORF">EW139_06250</name>
</gene>
<sequence length="80" mass="9228">MKIFDDLKNLTTQIKKIVTLTKKLQAQQAIVSEKLLAAQAVQEDIQRDIAKMNFKNQPHLDRIQEKTNHLNAELAKFKAK</sequence>
<protein>
    <submittedName>
        <fullName evidence="1">Uncharacterized protein</fullName>
    </submittedName>
</protein>
<name>A0ABX5SNN1_9LACO</name>
<keyword evidence="2" id="KW-1185">Reference proteome</keyword>